<protein>
    <submittedName>
        <fullName evidence="7">Erythrocyte membrane protein 1</fullName>
    </submittedName>
</protein>
<dbReference type="FunFam" id="1.20.1310.20:FF:000023">
    <property type="entry name" value="Erythrocyte membrane protein 1, PfEMP1"/>
    <property type="match status" value="1"/>
</dbReference>
<proteinExistence type="predicted"/>
<keyword evidence="2" id="KW-0472">Membrane</keyword>
<dbReference type="InterPro" id="IPR008602">
    <property type="entry name" value="Duffy-antigen-binding"/>
</dbReference>
<reference evidence="7" key="1">
    <citation type="journal article" date="2016" name="EMBO Mol. Med.">
        <title>Plasmodium falciparum var genes expressed in children with severe malaria encode CIDRalpha1 domains.</title>
        <authorList>
            <person name="Jespersen J.S."/>
            <person name="Wang C.W."/>
            <person name="Mkumbaye S.I."/>
            <person name="Minja D.T."/>
            <person name="Petersen B."/>
            <person name="Turner L."/>
            <person name="Petersen J.E."/>
            <person name="Lusingu J.P."/>
            <person name="Theander T.G."/>
            <person name="Lavstsen T."/>
        </authorList>
    </citation>
    <scope>NUCLEOTIDE SEQUENCE</scope>
    <source>
        <strain evidence="7">2142-5</strain>
    </source>
</reference>
<dbReference type="VEuPathDB" id="PlasmoDB:PfTG01_000049200"/>
<name>A0A191VZC7_PLAFA</name>
<dbReference type="FunFam" id="1.20.58.1930:FF:000001">
    <property type="entry name" value="Erythrocyte membrane protein 1, PfEMP1"/>
    <property type="match status" value="1"/>
</dbReference>
<feature type="domain" description="Duffy-antigen binding" evidence="4">
    <location>
        <begin position="1068"/>
        <end position="1240"/>
    </location>
</feature>
<feature type="domain" description="Duffy-binding-like" evidence="6">
    <location>
        <begin position="2271"/>
        <end position="2423"/>
    </location>
</feature>
<dbReference type="PANTHER" id="PTHR21713">
    <property type="entry name" value="NASCENT POLYPEPTIDE ASSOCIATED COMPLEX ALPHA SUBUNIT-RELATED"/>
    <property type="match status" value="1"/>
</dbReference>
<dbReference type="InterPro" id="IPR004258">
    <property type="entry name" value="DBL"/>
</dbReference>
<dbReference type="VEuPathDB" id="PlasmoDB:PfSN01_050037800"/>
<sequence length="2834" mass="327260">DIVRGKDLFLGDNKERNKKLQGNLQKIFNTFQEHYKDLKKIPIDEIREYWWALNRKEVWKALTCSVPYEAYYFTYKPDNFRTFSGYWCGHKEGTVPTNLDYVPQFLRWFEEWSEDFCRIKKIKLGKVKNECRGKYDSGKKRYCSGEGYDCTQTDLRHNKIFVDLDCPNCEKACTSYKEWIENKRNEFIKQKNKYNIEINNNKRDTSHNDYDQYFYQDLKNKNNGSSVDNFLVSLNEGKQCRGNNDKKYEVDFRKYDETFSHAQYCGTCPLFGVKCEKNICTAISEEDYKKGKNFNVINSKSGEPTQIDLLISDTRVVDIPNDFNTACNNSYFFKGIRNQKWKCQYIDEIDRCTLESVVKQSTYFDNKIAFKVLLERWLKDFLKGYNKSKLKIGRCTKYENSCIKGCIKKCYCVDKWITKKEKEWKTINKHFNKKDYDKGHDIVYEIKCCFEQEPFLTSFINAMKGIRDIKGLHDFEKCSKTQCYSSIINNVQHDFITELLENLKKKISTCKSQNDDKNGEKCCIDMPKSENDEHDEDEDDEPSSPSSSSPSCGVPPPTPKNPCVSRDSSGAQITSVTDVIKEIQVKEQTQMLERSGKGGEVKTKGESALKGNISLVKFKKGSNTSELKSECEITNKHTNYQKRRVYNYRGPCTGKGNGFTIGTPWKDGDSISKDHKDVYMPPRREHFCTSNLEKLNVGDVTNNGNVNNKFLVQVLLSANKQAEWIKQKYNEPNGQNNHKGKCRALRYSFADLGDIIKGTDLWNANTEEITTQGKLVQIFEKIKEKNGGGTKGKYNDDKHDNKYINLRKDWWEANRAKVWEAMQYSLKDVNTSEGDCKYKSRDRVPVDDYIPQRLRWMTEWAEWYCKMQKEEYDKVQQSCEKCIQKGKCTQGNGECAKCTAACKLYGEKINKWQKQWETISKKYDELYKKALQSDAPASSDKKSTQLSTEEQRVVDFLKQLKDENKDGGNTTYKTAEGYVHQEAAMDCKEQHVFCETKSADNNNYAFRHQPHDHDMPCSCEERQKRDEICQMVKILLDKHAGKNKILNCNGKNDKDWDCKKNIDPKYTGACMPPRRQTLCIFNLRFSNKMQDKEQMRKEFINCAATETHFLWKYYTEKDSSARIELNKGTIPKNFMRWMEYTFSDYRDLFFGTDISNHKYIIAVKNNVNNVLSKSSSEKKVNLNNIKNEWWQKHGPEIWMGMLCALTNGIDKKKEEKIKILEESQYKIPPEEFAEIPQFLRWMIEWSEHFCKKQSQKYNDLKRTCTGCNEGTCEKECETCKDQCRKYQEIITQWKGQWTIQSNKYQQLYTKAITKGFNGTVDETEKKYLEYLKELKNLNGNNNEYSTAGKYVQKEGYFEDCKEQNNFSKDDDSKYAFSNYPNDHKNKCNCKKKETPLSPPKKPEVPPAKVPQVPKEVVPEKKVPVPPPKKPEVPAVKVQEACEIVKVIFNGKSATDDIEGCRRKENYEPWNCVKIKNHNNHNGACMPPRRQKLCVINLKTFREKTSVELRNAFIKCAAIETHFLWKYYKTKNSEADVELKKGTIPEKFKRQMFYTFGDYRDLCLDKNIGNDVSDVENYIKDVFSKDNKTVNGLTRETWCKTIENDVWKGMLCALSYDTEKKGMDPDVRDKLTGSKSNYNTIKDDLADFATRPQFLRWFIEWSDEFCREREKLEKMVERDCKKDHEGCEKTKGKTSCANACEAYKTYIKKKEIQYTTQKNKFNSEKTKSKEKEYENYKDKEAHDYLKEKCFPNTCNCMDKVKSIDDYWKKPNKTYERSTLENRCQCEPPQPPPLPPPQPARPPPEGPGESGNDHRARSDGGQRQRPLPRPRPQPKESLARSATSHDVPPGRPQPPKSKPKPTRESLGRSLGPRDPATVGAGEEDEDDSSEEEKEENEDKVVEGGSPQQETQPAEATEEQVAPATTQDGVKPACEIVKDLFEKPKTDFKDACNQKYSGNNSRLGWRCVATSGGEKSGAGATTGGSICVPPRRRRLYVGKLEQWATALPQGEDAASSTSSQNATQLRDAFIQSAAIETFFLWHRYKKEWLAQKLAELQRNGELDLPYTSGSPPGLLPKVVTDNSNPQNTLLRGDIPPDFLRQMFYTLGDYRDICIGGDRDIVGDTIVSNKEGSSSSKTKKISQIIEEMLSKQSATTPPTTVTENSDEQRKKWWDKHAPSIWNGMICALTYKDDESEQKGDGRKPEKDEEVYKKFFGENGTSNDPIEKYQYDKVKLEENSVNDGAKTVVPSSPTSDTPTLLSNFVKRPPYFRYLEEWGETFCRQRTRMLAKIRGECMEHGRRDGELKQKYSGDGEDCEKIREQDYSKVSDLEKPSCAISCRLYKKWINTKKTQYEKQRSAYGQQKENYVNGRTGAAPNNDGNGFYKNLQEKYNDTAAFLKSLGPCKNNDNGGSDITFDDNGDTFKHTQYCGTCSLNGFKCNGGDCRVRTNVTCDGKTPIGAKEIEKIKKSTEDVVMLVSDNGENGFENDLRDCQTSGIFEGIRKDVWKCVYFCNSDVCGLKKNNDIDQNQIILIRALFKRWVEYFLEDYKKIKHKISHCIKNGNGSKCTNDCPNKCKCVGQWVEKKREEWKEIKKRFKEQYKDDPDYNVKSVLETLIPKIAVVNDQDNVIKLSQFDNFCGCNYRANTTNGKDDAIDCMLDKLGEKANECKEKHQDSGQTCTDTAQPKTPDDEEDLLLEEENTENTLEPKKNMMPKICEDVVPQEPKAEDESDCKTDAPQPDVKEEEEENQEEEEEEDEEEEEEEEEESDGNIDEYDSDSDAEDEHQNEDVTDTSSPSESQPKRLPREFPSTELKNAMLFSTILWMVGIGFAAFTYFFLK</sequence>
<accession>A0A191VZC7</accession>
<dbReference type="Pfam" id="PF05424">
    <property type="entry name" value="Duffy_binding"/>
    <property type="match status" value="5"/>
</dbReference>
<dbReference type="VEuPathDB" id="PlasmoDB:PfGA01_100045300"/>
<evidence type="ECO:0000259" key="4">
    <source>
        <dbReference type="Pfam" id="PF05424"/>
    </source>
</evidence>
<feature type="compositionally biased region" description="Polar residues" evidence="1">
    <location>
        <begin position="2671"/>
        <end position="2680"/>
    </location>
</feature>
<feature type="region of interest" description="Disordered" evidence="1">
    <location>
        <begin position="2717"/>
        <end position="2804"/>
    </location>
</feature>
<evidence type="ECO:0000259" key="3">
    <source>
        <dbReference type="Pfam" id="PF03011"/>
    </source>
</evidence>
<dbReference type="VEuPathDB" id="PlasmoDB:PfGN01_000022200"/>
<feature type="domain" description="Cysteine-rich interdomain region 1 gamma" evidence="5">
    <location>
        <begin position="2466"/>
        <end position="2517"/>
    </location>
</feature>
<dbReference type="InterPro" id="IPR054595">
    <property type="entry name" value="DBL_C"/>
</dbReference>
<feature type="compositionally biased region" description="Acidic residues" evidence="1">
    <location>
        <begin position="532"/>
        <end position="542"/>
    </location>
</feature>
<evidence type="ECO:0000259" key="6">
    <source>
        <dbReference type="Pfam" id="PF22672"/>
    </source>
</evidence>
<dbReference type="InterPro" id="IPR042202">
    <property type="entry name" value="Duffy-ag-bd_sf"/>
</dbReference>
<feature type="transmembrane region" description="Helical" evidence="2">
    <location>
        <begin position="2811"/>
        <end position="2833"/>
    </location>
</feature>
<dbReference type="Pfam" id="PF22672">
    <property type="entry name" value="DBL_C"/>
    <property type="match status" value="2"/>
</dbReference>
<gene>
    <name evidence="7" type="primary">var</name>
</gene>
<feature type="non-terminal residue" evidence="7">
    <location>
        <position position="1"/>
    </location>
</feature>
<keyword evidence="2" id="KW-0812">Transmembrane</keyword>
<feature type="region of interest" description="Disordered" evidence="1">
    <location>
        <begin position="1387"/>
        <end position="1412"/>
    </location>
</feature>
<evidence type="ECO:0000313" key="7">
    <source>
        <dbReference type="EMBL" id="ANJ21063.1"/>
    </source>
</evidence>
<dbReference type="GO" id="GO:0046789">
    <property type="term" value="F:host cell surface receptor binding"/>
    <property type="evidence" value="ECO:0007669"/>
    <property type="project" value="InterPro"/>
</dbReference>
<evidence type="ECO:0000259" key="5">
    <source>
        <dbReference type="Pfam" id="PF18562"/>
    </source>
</evidence>
<dbReference type="Pfam" id="PF18562">
    <property type="entry name" value="CIDR1_gamma"/>
    <property type="match status" value="2"/>
</dbReference>
<dbReference type="GO" id="GO:0016020">
    <property type="term" value="C:membrane"/>
    <property type="evidence" value="ECO:0007669"/>
    <property type="project" value="InterPro"/>
</dbReference>
<evidence type="ECO:0000256" key="1">
    <source>
        <dbReference type="SAM" id="MobiDB-lite"/>
    </source>
</evidence>
<feature type="domain" description="Duffy-antigen binding" evidence="4">
    <location>
        <begin position="1"/>
        <end position="107"/>
    </location>
</feature>
<dbReference type="Pfam" id="PF03011">
    <property type="entry name" value="PFEMP"/>
    <property type="match status" value="2"/>
</dbReference>
<dbReference type="VEuPathDB" id="PlasmoDB:PfNF135_000015600"/>
<feature type="domain" description="Duffy-binding-like" evidence="3">
    <location>
        <begin position="2532"/>
        <end position="2671"/>
    </location>
</feature>
<dbReference type="Gene3D" id="1.20.58.830">
    <property type="match status" value="5"/>
</dbReference>
<evidence type="ECO:0000256" key="2">
    <source>
        <dbReference type="SAM" id="Phobius"/>
    </source>
</evidence>
<feature type="domain" description="Duffy-antigen binding" evidence="4">
    <location>
        <begin position="678"/>
        <end position="855"/>
    </location>
</feature>
<feature type="region of interest" description="Disordered" evidence="1">
    <location>
        <begin position="2665"/>
        <end position="2688"/>
    </location>
</feature>
<feature type="compositionally biased region" description="Pro residues" evidence="1">
    <location>
        <begin position="1786"/>
        <end position="1804"/>
    </location>
</feature>
<feature type="compositionally biased region" description="Basic and acidic residues" evidence="1">
    <location>
        <begin position="513"/>
        <end position="531"/>
    </location>
</feature>
<feature type="region of interest" description="Disordered" evidence="1">
    <location>
        <begin position="511"/>
        <end position="570"/>
    </location>
</feature>
<feature type="domain" description="Duffy-antigen binding" evidence="4">
    <location>
        <begin position="1482"/>
        <end position="1667"/>
    </location>
</feature>
<feature type="domain" description="Duffy-antigen binding" evidence="4">
    <location>
        <begin position="1983"/>
        <end position="2194"/>
    </location>
</feature>
<feature type="compositionally biased region" description="Acidic residues" evidence="1">
    <location>
        <begin position="1879"/>
        <end position="1893"/>
    </location>
</feature>
<organism evidence="7">
    <name type="scientific">Plasmodium falciparum</name>
    <name type="common">malaria parasite P. falciparum</name>
    <dbReference type="NCBI Taxonomy" id="5833"/>
    <lineage>
        <taxon>Eukaryota</taxon>
        <taxon>Sar</taxon>
        <taxon>Alveolata</taxon>
        <taxon>Apicomplexa</taxon>
        <taxon>Aconoidasida</taxon>
        <taxon>Haemosporida</taxon>
        <taxon>Plasmodiidae</taxon>
        <taxon>Plasmodium</taxon>
        <taxon>Plasmodium (Laverania)</taxon>
    </lineage>
</organism>
<dbReference type="SUPFAM" id="SSF140924">
    <property type="entry name" value="Duffy binding domain-like"/>
    <property type="match status" value="7"/>
</dbReference>
<feature type="compositionally biased region" description="Low complexity" evidence="1">
    <location>
        <begin position="543"/>
        <end position="552"/>
    </location>
</feature>
<dbReference type="FunFam" id="1.20.58.830:FF:000021">
    <property type="entry name" value="Erythrocyte membrane protein 1, PfEMP1"/>
    <property type="match status" value="1"/>
</dbReference>
<dbReference type="VEuPathDB" id="PlasmoDB:PfSN01_120061000"/>
<dbReference type="FunFam" id="1.20.58.830:FF:000001">
    <property type="entry name" value="Erythrocyte membrane protein 1, PfEMP1"/>
    <property type="match status" value="1"/>
</dbReference>
<dbReference type="VEuPathDB" id="PlasmoDB:PfGN01_110054700"/>
<feature type="compositionally biased region" description="Pro residues" evidence="1">
    <location>
        <begin position="1396"/>
        <end position="1408"/>
    </location>
</feature>
<dbReference type="InterPro" id="IPR041480">
    <property type="entry name" value="CIDR1_gamma"/>
</dbReference>
<dbReference type="VEuPathDB" id="PlasmoDB:PfIT_060036800"/>
<feature type="domain" description="Duffy-binding-like" evidence="6">
    <location>
        <begin position="111"/>
        <end position="262"/>
    </location>
</feature>
<feature type="domain" description="Duffy-binding-like" evidence="3">
    <location>
        <begin position="373"/>
        <end position="517"/>
    </location>
</feature>
<feature type="region of interest" description="Disordered" evidence="1">
    <location>
        <begin position="1777"/>
        <end position="1925"/>
    </location>
</feature>
<feature type="compositionally biased region" description="Basic and acidic residues" evidence="1">
    <location>
        <begin position="2720"/>
        <end position="2730"/>
    </location>
</feature>
<dbReference type="EMBL" id="KX154943">
    <property type="protein sequence ID" value="ANJ21063.1"/>
    <property type="molecule type" value="Genomic_DNA"/>
</dbReference>
<dbReference type="Gene3D" id="1.20.1310.20">
    <property type="entry name" value="Duffy-antigen binding domain"/>
    <property type="match status" value="5"/>
</dbReference>
<dbReference type="VEuPathDB" id="PlasmoDB:PfML01_000021800"/>
<feature type="compositionally biased region" description="Low complexity" evidence="1">
    <location>
        <begin position="1904"/>
        <end position="1924"/>
    </location>
</feature>
<dbReference type="VEuPathDB" id="PlasmoDB:PfDd2_070035700"/>
<feature type="compositionally biased region" description="Basic and acidic residues" evidence="1">
    <location>
        <begin position="1809"/>
        <end position="1820"/>
    </location>
</feature>
<dbReference type="Gene3D" id="1.20.58.1930">
    <property type="match status" value="2"/>
</dbReference>
<dbReference type="VEuPathDB" id="PlasmoDB:PfML01_030030000"/>
<dbReference type="InterPro" id="IPR016641">
    <property type="entry name" value="EGD2/NACA0like"/>
</dbReference>
<feature type="compositionally biased region" description="Acidic residues" evidence="1">
    <location>
        <begin position="2738"/>
        <end position="2786"/>
    </location>
</feature>
<feature type="non-terminal residue" evidence="7">
    <location>
        <position position="2834"/>
    </location>
</feature>
<dbReference type="VEuPathDB" id="PlasmoDB:PfTG01_000059300"/>
<dbReference type="VEuPathDB" id="PlasmoDB:PfDd2_110053300"/>
<feature type="domain" description="Cysteine-rich interdomain region 1 gamma" evidence="5">
    <location>
        <begin position="305"/>
        <end position="355"/>
    </location>
</feature>
<dbReference type="VEuPathDB" id="PlasmoDB:PfHB3_050005200"/>
<keyword evidence="2" id="KW-1133">Transmembrane helix</keyword>
<dbReference type="GO" id="GO:0005854">
    <property type="term" value="C:nascent polypeptide-associated complex"/>
    <property type="evidence" value="ECO:0007669"/>
    <property type="project" value="InterPro"/>
</dbReference>
<dbReference type="VEuPathDB" id="PlasmoDB:PfGB4_040031300"/>